<dbReference type="SMART" id="SM00267">
    <property type="entry name" value="GGDEF"/>
    <property type="match status" value="1"/>
</dbReference>
<dbReference type="GO" id="GO:1902201">
    <property type="term" value="P:negative regulation of bacterial-type flagellum-dependent cell motility"/>
    <property type="evidence" value="ECO:0007669"/>
    <property type="project" value="TreeGrafter"/>
</dbReference>
<dbReference type="Proteomes" id="UP000009234">
    <property type="component" value="Chromosome"/>
</dbReference>
<dbReference type="PANTHER" id="PTHR45138">
    <property type="entry name" value="REGULATORY COMPONENTS OF SENSORY TRANSDUCTION SYSTEM"/>
    <property type="match status" value="1"/>
</dbReference>
<dbReference type="InterPro" id="IPR000160">
    <property type="entry name" value="GGDEF_dom"/>
</dbReference>
<dbReference type="InterPro" id="IPR027417">
    <property type="entry name" value="P-loop_NTPase"/>
</dbReference>
<gene>
    <name evidence="2" type="ordered locus">Desru_0657</name>
</gene>
<dbReference type="GO" id="GO:0043709">
    <property type="term" value="P:cell adhesion involved in single-species biofilm formation"/>
    <property type="evidence" value="ECO:0007669"/>
    <property type="project" value="TreeGrafter"/>
</dbReference>
<dbReference type="Pfam" id="PF00990">
    <property type="entry name" value="GGDEF"/>
    <property type="match status" value="1"/>
</dbReference>
<reference evidence="2 3" key="2">
    <citation type="journal article" date="2012" name="Stand. Genomic Sci.">
        <title>Complete genome sequence of the sulfate-reducing firmicute Desulfotomaculum ruminis type strain (DL(T)).</title>
        <authorList>
            <person name="Spring S."/>
            <person name="Visser M."/>
            <person name="Lu M."/>
            <person name="Copeland A."/>
            <person name="Lapidus A."/>
            <person name="Lucas S."/>
            <person name="Cheng J.F."/>
            <person name="Han C."/>
            <person name="Tapia R."/>
            <person name="Goodwin L.A."/>
            <person name="Pitluck S."/>
            <person name="Ivanova N."/>
            <person name="Land M."/>
            <person name="Hauser L."/>
            <person name="Larimer F."/>
            <person name="Rohde M."/>
            <person name="Goker M."/>
            <person name="Detter J.C."/>
            <person name="Kyrpides N.C."/>
            <person name="Woyke T."/>
            <person name="Schaap P.J."/>
            <person name="Plugge C.M."/>
            <person name="Muyzer G."/>
            <person name="Kuever J."/>
            <person name="Pereira I.A."/>
            <person name="Parshina S.N."/>
            <person name="Bernier-Latmani R."/>
            <person name="Stams A.J."/>
            <person name="Klenk H.P."/>
        </authorList>
    </citation>
    <scope>NUCLEOTIDE SEQUENCE [LARGE SCALE GENOMIC DNA]</scope>
    <source>
        <strain evidence="3">ATCC 23193 / DSM 2154 / NCIB 8452 / DL</strain>
    </source>
</reference>
<dbReference type="InterPro" id="IPR050469">
    <property type="entry name" value="Diguanylate_Cyclase"/>
</dbReference>
<dbReference type="RefSeq" id="WP_013840716.1">
    <property type="nucleotide sequence ID" value="NC_015589.1"/>
</dbReference>
<evidence type="ECO:0000259" key="1">
    <source>
        <dbReference type="PROSITE" id="PS50887"/>
    </source>
</evidence>
<proteinExistence type="predicted"/>
<dbReference type="EMBL" id="CP002780">
    <property type="protein sequence ID" value="AEG58942.1"/>
    <property type="molecule type" value="Genomic_DNA"/>
</dbReference>
<dbReference type="CDD" id="cd01949">
    <property type="entry name" value="GGDEF"/>
    <property type="match status" value="1"/>
</dbReference>
<dbReference type="GO" id="GO:0005886">
    <property type="term" value="C:plasma membrane"/>
    <property type="evidence" value="ECO:0007669"/>
    <property type="project" value="TreeGrafter"/>
</dbReference>
<evidence type="ECO:0000313" key="3">
    <source>
        <dbReference type="Proteomes" id="UP000009234"/>
    </source>
</evidence>
<dbReference type="InterPro" id="IPR043128">
    <property type="entry name" value="Rev_trsase/Diguanyl_cyclase"/>
</dbReference>
<accession>F6DTC5</accession>
<dbReference type="InterPro" id="IPR029787">
    <property type="entry name" value="Nucleotide_cyclase"/>
</dbReference>
<reference evidence="3" key="1">
    <citation type="submission" date="2011-05" db="EMBL/GenBank/DDBJ databases">
        <title>Complete sequence of Desulfotomaculum ruminis DSM 2154.</title>
        <authorList>
            <person name="Lucas S."/>
            <person name="Copeland A."/>
            <person name="Lapidus A."/>
            <person name="Cheng J.-F."/>
            <person name="Goodwin L."/>
            <person name="Pitluck S."/>
            <person name="Lu M."/>
            <person name="Detter J.C."/>
            <person name="Han C."/>
            <person name="Tapia R."/>
            <person name="Land M."/>
            <person name="Hauser L."/>
            <person name="Kyrpides N."/>
            <person name="Ivanova N."/>
            <person name="Mikhailova N."/>
            <person name="Pagani I."/>
            <person name="Stams A.J.M."/>
            <person name="Plugge C.M."/>
            <person name="Muyzer G."/>
            <person name="Kuever J."/>
            <person name="Parshina S.N."/>
            <person name="Ivanova A.E."/>
            <person name="Nazina T.N."/>
            <person name="Brambilla E."/>
            <person name="Spring S."/>
            <person name="Klenk H.-P."/>
            <person name="Woyke T."/>
        </authorList>
    </citation>
    <scope>NUCLEOTIDE SEQUENCE [LARGE SCALE GENOMIC DNA]</scope>
    <source>
        <strain evidence="3">ATCC 23193 / DSM 2154 / NCIB 8452 / DL</strain>
    </source>
</reference>
<dbReference type="OrthoDB" id="1808951at2"/>
<dbReference type="STRING" id="696281.Desru_0657"/>
<dbReference type="PROSITE" id="PS50887">
    <property type="entry name" value="GGDEF"/>
    <property type="match status" value="1"/>
</dbReference>
<dbReference type="SUPFAM" id="SSF52540">
    <property type="entry name" value="P-loop containing nucleoside triphosphate hydrolases"/>
    <property type="match status" value="1"/>
</dbReference>
<dbReference type="KEGG" id="dru:Desru_0657"/>
<dbReference type="AlphaFoldDB" id="F6DTC5"/>
<dbReference type="Gene3D" id="3.40.50.300">
    <property type="entry name" value="P-loop containing nucleotide triphosphate hydrolases"/>
    <property type="match status" value="1"/>
</dbReference>
<evidence type="ECO:0000313" key="2">
    <source>
        <dbReference type="EMBL" id="AEG58942.1"/>
    </source>
</evidence>
<organism evidence="2 3">
    <name type="scientific">Desulforamulus ruminis (strain ATCC 23193 / DSM 2154 / NCIMB 8452 / DL)</name>
    <name type="common">Desulfotomaculum ruminis</name>
    <dbReference type="NCBI Taxonomy" id="696281"/>
    <lineage>
        <taxon>Bacteria</taxon>
        <taxon>Bacillati</taxon>
        <taxon>Bacillota</taxon>
        <taxon>Clostridia</taxon>
        <taxon>Eubacteriales</taxon>
        <taxon>Peptococcaceae</taxon>
        <taxon>Desulforamulus</taxon>
    </lineage>
</organism>
<dbReference type="PANTHER" id="PTHR45138:SF24">
    <property type="entry name" value="DIGUANYLATE CYCLASE DGCC-RELATED"/>
    <property type="match status" value="1"/>
</dbReference>
<keyword evidence="3" id="KW-1185">Reference proteome</keyword>
<name>F6DTC5_DESRL</name>
<dbReference type="GO" id="GO:0052621">
    <property type="term" value="F:diguanylate cyclase activity"/>
    <property type="evidence" value="ECO:0007669"/>
    <property type="project" value="TreeGrafter"/>
</dbReference>
<dbReference type="SUPFAM" id="SSF55073">
    <property type="entry name" value="Nucleotide cyclase"/>
    <property type="match status" value="1"/>
</dbReference>
<dbReference type="NCBIfam" id="TIGR00254">
    <property type="entry name" value="GGDEF"/>
    <property type="match status" value="1"/>
</dbReference>
<sequence length="608" mass="67443">MIIAVLGAAPAVGTSTVAANMATLMAAAGPTILIELSGHNTLLNALGLTERMQEGNYPTVLNWKQGSFLKTRQGLDVLPGSDRMSSIEPSLGVEIVKEVRKNYEHVLLDLGPLKEEKEALYQQAGMMTLLVTELSERCLIRRALPQKYHLVVNKVSKKNIYHPRDMERWFHVPSGFHIPENITAAKKAIQTRIPILYCGKNVAKAYEEIVLALTGDSNEKNTSLLSWFQGKAKRRDVPAEIETKPVLPDPDLVINGDENVLSPTLPLGDMGPPPEQSPKDLPMEDLKGETYQEITTNTVRALSDRTTDHLTGCLTRGALEKILSESKGYSVLFCDLDHFKLINDTYGHAAGDEILRQFGQFLRASTRQSDDVIRYGGDEFLIVLADTQLDGALVLAEKMCIRWNSRRFPLIGNKPVLFSGGLAQSGTHGHSPEEILKAADDALYRVKRSGRGRVEVAVSVAVKPVQSKVTLPEDPLVILRGVGAEDLLERLQAKNQDPVTWIEADPDQSQLGFRLGIEPGLLWRHDWRMGLAADPFTVHPVTFFGMDREFSDIEARDIRALMDLIRQCLKKSRVIVHTGLDHSQIARAIRQQQDLKATYIGGDDFDLS</sequence>
<dbReference type="eggNOG" id="COG2199">
    <property type="taxonomic scope" value="Bacteria"/>
</dbReference>
<dbReference type="Gene3D" id="3.30.70.270">
    <property type="match status" value="1"/>
</dbReference>
<feature type="domain" description="GGDEF" evidence="1">
    <location>
        <begin position="327"/>
        <end position="459"/>
    </location>
</feature>
<dbReference type="HOGENOM" id="CLU_448867_0_0_9"/>
<protein>
    <submittedName>
        <fullName evidence="2">Diguanylate cyclase</fullName>
    </submittedName>
</protein>